<organism evidence="1 2">
    <name type="scientific">Erwinia tasmaniensis (strain DSM 17950 / CFBP 7177 / CIP 109463 / NCPPB 4357 / Et1/99)</name>
    <dbReference type="NCBI Taxonomy" id="465817"/>
    <lineage>
        <taxon>Bacteria</taxon>
        <taxon>Pseudomonadati</taxon>
        <taxon>Pseudomonadota</taxon>
        <taxon>Gammaproteobacteria</taxon>
        <taxon>Enterobacterales</taxon>
        <taxon>Erwiniaceae</taxon>
        <taxon>Erwinia</taxon>
    </lineage>
</organism>
<accession>B2VB43</accession>
<sequence length="94" mass="10653">MTWRRRRRAGNWCTACAGSAQVNGNLSKWKNHMNNIFNERSLFFIRAETRDFDNLGPAEKEAMASAAINNCSFKIMLADRPGDHAAQKTHSNQP</sequence>
<proteinExistence type="predicted"/>
<dbReference type="AlphaFoldDB" id="B2VB43"/>
<reference evidence="1 2" key="1">
    <citation type="journal article" date="2008" name="Environ. Microbiol.">
        <title>The genome of Erwinia tasmaniensis strain Et1/99, a non-pathogenic bacterium in the genus Erwinia.</title>
        <authorList>
            <person name="Kube M."/>
            <person name="Migdoll A.M."/>
            <person name="Mueller I."/>
            <person name="Kuhl H."/>
            <person name="Beck A."/>
            <person name="Reinhardt R."/>
            <person name="Geider K."/>
        </authorList>
    </citation>
    <scope>NUCLEOTIDE SEQUENCE [LARGE SCALE GENOMIC DNA]</scope>
    <source>
        <strain evidence="2">DSM 17950 / CFBP 7177 / CIP 109463 / NCPPB 4357 / Et1/99</strain>
        <plasmid evidence="2">pET45</plasmid>
    </source>
</reference>
<protein>
    <submittedName>
        <fullName evidence="1">Uncharacterized protein</fullName>
    </submittedName>
</protein>
<evidence type="ECO:0000313" key="2">
    <source>
        <dbReference type="Proteomes" id="UP000001726"/>
    </source>
</evidence>
<name>B2VB43_ERWT9</name>
<dbReference type="EMBL" id="CU468132">
    <property type="protein sequence ID" value="CAO94979.1"/>
    <property type="molecule type" value="Genomic_DNA"/>
</dbReference>
<geneLocation type="plasmid" evidence="1 2">
    <name>pET45</name>
</geneLocation>
<keyword evidence="1" id="KW-0614">Plasmid</keyword>
<dbReference type="HOGENOM" id="CLU_2381710_0_0_6"/>
<evidence type="ECO:0000313" key="1">
    <source>
        <dbReference type="EMBL" id="CAO94979.1"/>
    </source>
</evidence>
<dbReference type="KEGG" id="eta:ETA_pET450350"/>
<dbReference type="Proteomes" id="UP000001726">
    <property type="component" value="Plasmid pET45"/>
</dbReference>
<keyword evidence="2" id="KW-1185">Reference proteome</keyword>
<gene>
    <name evidence="1" type="ordered locus">ETA_pET450350</name>
</gene>